<protein>
    <recommendedName>
        <fullName evidence="3">DUF4845 domain-containing protein</fullName>
    </recommendedName>
</protein>
<dbReference type="InterPro" id="IPR032314">
    <property type="entry name" value="DUF4845"/>
</dbReference>
<evidence type="ECO:0000313" key="2">
    <source>
        <dbReference type="Proteomes" id="UP001432180"/>
    </source>
</evidence>
<proteinExistence type="predicted"/>
<dbReference type="Pfam" id="PF16137">
    <property type="entry name" value="DUF4845"/>
    <property type="match status" value="1"/>
</dbReference>
<name>A0ABZ0S9N1_9GAMM</name>
<evidence type="ECO:0000313" key="1">
    <source>
        <dbReference type="EMBL" id="WPL17229.1"/>
    </source>
</evidence>
<dbReference type="EMBL" id="CP121472">
    <property type="protein sequence ID" value="WPL17229.1"/>
    <property type="molecule type" value="Genomic_DNA"/>
</dbReference>
<dbReference type="Proteomes" id="UP001432180">
    <property type="component" value="Chromosome"/>
</dbReference>
<evidence type="ECO:0008006" key="3">
    <source>
        <dbReference type="Google" id="ProtNLM"/>
    </source>
</evidence>
<organism evidence="1 2">
    <name type="scientific">Thiorhodovibrio winogradskyi</name>
    <dbReference type="NCBI Taxonomy" id="77007"/>
    <lineage>
        <taxon>Bacteria</taxon>
        <taxon>Pseudomonadati</taxon>
        <taxon>Pseudomonadota</taxon>
        <taxon>Gammaproteobacteria</taxon>
        <taxon>Chromatiales</taxon>
        <taxon>Chromatiaceae</taxon>
        <taxon>Thiorhodovibrio</taxon>
    </lineage>
</organism>
<gene>
    <name evidence="1" type="ORF">Thiowin_02225</name>
</gene>
<accession>A0ABZ0S9N1</accession>
<sequence length="129" mass="14696">MRSLRSYQRGMSMSSVMLMIALAAFFLTLLFKMGPAYMQYWQVRSALDKLLEQPELGKQGPHAILSAIDKQLYINEVRTVKSDSFEVKTTKDGKGWDVTANYVVQQHIGMNVDVLMTFDYAVVLPKKPE</sequence>
<reference evidence="1 2" key="1">
    <citation type="journal article" date="2023" name="Microorganisms">
        <title>Thiorhodovibrio frisius and Trv. litoralis spp. nov., Two Novel Members from a Clade of Fastidious Purple Sulfur Bacteria That Exhibit Unique Red-Shifted Light-Harvesting Capabilities.</title>
        <authorList>
            <person name="Methner A."/>
            <person name="Kuzyk S.B."/>
            <person name="Petersen J."/>
            <person name="Bauer S."/>
            <person name="Brinkmann H."/>
            <person name="Sichau K."/>
            <person name="Wanner G."/>
            <person name="Wolf J."/>
            <person name="Neumann-Schaal M."/>
            <person name="Henke P."/>
            <person name="Tank M."/>
            <person name="Sproer C."/>
            <person name="Bunk B."/>
            <person name="Overmann J."/>
        </authorList>
    </citation>
    <scope>NUCLEOTIDE SEQUENCE [LARGE SCALE GENOMIC DNA]</scope>
    <source>
        <strain evidence="1 2">DSM 6702</strain>
    </source>
</reference>
<keyword evidence="2" id="KW-1185">Reference proteome</keyword>